<dbReference type="Pfam" id="PF13472">
    <property type="entry name" value="Lipase_GDSL_2"/>
    <property type="match status" value="1"/>
</dbReference>
<evidence type="ECO:0000313" key="6">
    <source>
        <dbReference type="Proteomes" id="UP000461730"/>
    </source>
</evidence>
<dbReference type="InterPro" id="IPR013830">
    <property type="entry name" value="SGNH_hydro"/>
</dbReference>
<sequence length="585" mass="65123">MRFFNIRRWALFMTIALCSYSAMAQDTTRYSWWDPSKNSFPVIGGQAWPSGMAASYSRLPARAEKDVRPEVWKLAGQSAGLSVRFRTTASEIVVRYTVAGKLEMPHMPATGVSGVDLYALDENGGWRWAAGKYKFADTITWHFSNIGNSAREYRLYLPLYNQVKWLEIGVPGTAAIQPLPVRQEKPIVVYGTSIAQGGCTSRPGLAWTTQVDRQLDRQVINLGFSGNGRLEPPIIELISEIDAKVYVLDCLPNISGMPPAEIQQRIIDAVKLLRRKRPNTPILLTGHPTASIQMVNTLGGGNYSTANTALADACQQLQQAGIRQLYLLPASDIHFDLSATVDGVHPGDAGMQAYADAYVKTLRHILQEPEGTINTTIACRQYRELMRYDWDARHNEILSMNKAHAPKVAILGNSIIHFWGGLPQGPYARGADSWKAVMDAAGTRNMGFGWDRVENVLWRVYHEELDGYDAKKVIVMIGTNNLQMNTNAEIIAGLQQLIAAIRQRQPKADILLAGILPRREMEERVVNINNGIMQLAGTAQVQFINPGQVLLLPDRHIDEKLFTDGLHPNAEGYNRLASFLQPYLK</sequence>
<accession>A0A7K1U8M5</accession>
<evidence type="ECO:0000259" key="2">
    <source>
        <dbReference type="Pfam" id="PF13472"/>
    </source>
</evidence>
<keyword evidence="5" id="KW-0378">Hydrolase</keyword>
<keyword evidence="1" id="KW-0732">Signal</keyword>
<name>A0A7K1U8M5_9BACT</name>
<dbReference type="Proteomes" id="UP000461730">
    <property type="component" value="Unassembled WGS sequence"/>
</dbReference>
<feature type="signal peptide" evidence="1">
    <location>
        <begin position="1"/>
        <end position="24"/>
    </location>
</feature>
<dbReference type="Pfam" id="PF14607">
    <property type="entry name" value="GxDLY"/>
    <property type="match status" value="1"/>
</dbReference>
<dbReference type="Pfam" id="PF14606">
    <property type="entry name" value="Lipase_GDSL_3"/>
    <property type="match status" value="1"/>
</dbReference>
<dbReference type="PANTHER" id="PTHR30383">
    <property type="entry name" value="THIOESTERASE 1/PROTEASE 1/LYSOPHOSPHOLIPASE L1"/>
    <property type="match status" value="1"/>
</dbReference>
<evidence type="ECO:0000259" key="3">
    <source>
        <dbReference type="Pfam" id="PF14606"/>
    </source>
</evidence>
<dbReference type="InterPro" id="IPR036514">
    <property type="entry name" value="SGNH_hydro_sf"/>
</dbReference>
<feature type="domain" description="SGNH hydrolase-type esterase N-terminal" evidence="4">
    <location>
        <begin position="31"/>
        <end position="175"/>
    </location>
</feature>
<dbReference type="Gene3D" id="3.40.50.1110">
    <property type="entry name" value="SGNH hydrolase"/>
    <property type="match status" value="2"/>
</dbReference>
<dbReference type="InterPro" id="IPR051532">
    <property type="entry name" value="Ester_Hydrolysis_Enzymes"/>
</dbReference>
<gene>
    <name evidence="5" type="ORF">GO493_20780</name>
</gene>
<feature type="chain" id="PRO_5029841615" evidence="1">
    <location>
        <begin position="25"/>
        <end position="585"/>
    </location>
</feature>
<dbReference type="SUPFAM" id="SSF52266">
    <property type="entry name" value="SGNH hydrolase"/>
    <property type="match status" value="2"/>
</dbReference>
<feature type="domain" description="SGNH hydrolase-type esterase" evidence="2">
    <location>
        <begin position="411"/>
        <end position="574"/>
    </location>
</feature>
<protein>
    <submittedName>
        <fullName evidence="5">Acetylhydrolase</fullName>
    </submittedName>
</protein>
<proteinExistence type="predicted"/>
<feature type="domain" description="SGNH hydrolase-type esterase" evidence="3">
    <location>
        <begin position="184"/>
        <end position="363"/>
    </location>
</feature>
<dbReference type="Gene3D" id="2.60.120.260">
    <property type="entry name" value="Galactose-binding domain-like"/>
    <property type="match status" value="1"/>
</dbReference>
<comment type="caution">
    <text evidence="5">The sequence shown here is derived from an EMBL/GenBank/DDBJ whole genome shotgun (WGS) entry which is preliminary data.</text>
</comment>
<dbReference type="AlphaFoldDB" id="A0A7K1U8M5"/>
<dbReference type="InterPro" id="IPR032740">
    <property type="entry name" value="GxDLY"/>
</dbReference>
<reference evidence="5 6" key="1">
    <citation type="submission" date="2019-12" db="EMBL/GenBank/DDBJ databases">
        <title>Chitinophaga sp. strain ysch24 (GDMCC 1.1355), whole genome shotgun sequence.</title>
        <authorList>
            <person name="Zhang X."/>
        </authorList>
    </citation>
    <scope>NUCLEOTIDE SEQUENCE [LARGE SCALE GENOMIC DNA]</scope>
    <source>
        <strain evidence="6">ysch24</strain>
    </source>
</reference>
<keyword evidence="6" id="KW-1185">Reference proteome</keyword>
<evidence type="ECO:0000259" key="4">
    <source>
        <dbReference type="Pfam" id="PF14607"/>
    </source>
</evidence>
<dbReference type="GO" id="GO:0016788">
    <property type="term" value="F:hydrolase activity, acting on ester bonds"/>
    <property type="evidence" value="ECO:0007669"/>
    <property type="project" value="UniProtKB-ARBA"/>
</dbReference>
<dbReference type="EMBL" id="WRXN01000010">
    <property type="protein sequence ID" value="MVT10719.1"/>
    <property type="molecule type" value="Genomic_DNA"/>
</dbReference>
<organism evidence="5 6">
    <name type="scientific">Chitinophaga tropicalis</name>
    <dbReference type="NCBI Taxonomy" id="2683588"/>
    <lineage>
        <taxon>Bacteria</taxon>
        <taxon>Pseudomonadati</taxon>
        <taxon>Bacteroidota</taxon>
        <taxon>Chitinophagia</taxon>
        <taxon>Chitinophagales</taxon>
        <taxon>Chitinophagaceae</taxon>
        <taxon>Chitinophaga</taxon>
    </lineage>
</organism>
<dbReference type="RefSeq" id="WP_157308157.1">
    <property type="nucleotide sequence ID" value="NZ_WRXN01000010.1"/>
</dbReference>
<evidence type="ECO:0000256" key="1">
    <source>
        <dbReference type="SAM" id="SignalP"/>
    </source>
</evidence>
<evidence type="ECO:0000313" key="5">
    <source>
        <dbReference type="EMBL" id="MVT10719.1"/>
    </source>
</evidence>